<dbReference type="PANTHER" id="PTHR15598:SF5">
    <property type="entry name" value="ENHANCER OF MRNA-DECAPPING PROTEIN 4"/>
    <property type="match status" value="1"/>
</dbReference>
<dbReference type="InterPro" id="IPR015943">
    <property type="entry name" value="WD40/YVTN_repeat-like_dom_sf"/>
</dbReference>
<keyword evidence="4" id="KW-0853">WD repeat</keyword>
<dbReference type="Gene3D" id="2.130.10.10">
    <property type="entry name" value="YVTN repeat-like/Quinoprotein amine dehydrogenase"/>
    <property type="match status" value="1"/>
</dbReference>
<dbReference type="GO" id="GO:0031087">
    <property type="term" value="P:deadenylation-independent decapping of nuclear-transcribed mRNA"/>
    <property type="evidence" value="ECO:0007669"/>
    <property type="project" value="InterPro"/>
</dbReference>
<evidence type="ECO:0000259" key="8">
    <source>
        <dbReference type="Pfam" id="PF21289"/>
    </source>
</evidence>
<comment type="subcellular location">
    <subcellularLocation>
        <location evidence="1">Cytoplasm</location>
        <location evidence="1">P-body</location>
    </subcellularLocation>
</comment>
<reference evidence="9 10" key="1">
    <citation type="submission" date="2019-08" db="EMBL/GenBank/DDBJ databases">
        <authorList>
            <person name="Alioto T."/>
            <person name="Alioto T."/>
            <person name="Gomez Garrido J."/>
        </authorList>
    </citation>
    <scope>NUCLEOTIDE SEQUENCE [LARGE SCALE GENOMIC DNA]</scope>
</reference>
<evidence type="ECO:0000256" key="2">
    <source>
        <dbReference type="ARBA" id="ARBA00009639"/>
    </source>
</evidence>
<dbReference type="Pfam" id="PF21289">
    <property type="entry name" value="EDC4_C"/>
    <property type="match status" value="1"/>
</dbReference>
<gene>
    <name evidence="9" type="ORF">CINCED_3A021112</name>
</gene>
<dbReference type="EMBL" id="CABPRJ010002376">
    <property type="protein sequence ID" value="VVC44130.1"/>
    <property type="molecule type" value="Genomic_DNA"/>
</dbReference>
<dbReference type="InterPro" id="IPR045152">
    <property type="entry name" value="EDC4-like"/>
</dbReference>
<evidence type="ECO:0000256" key="3">
    <source>
        <dbReference type="ARBA" id="ARBA00022490"/>
    </source>
</evidence>
<dbReference type="InterPro" id="IPR044938">
    <property type="entry name" value="EDC4_C_sf"/>
</dbReference>
<evidence type="ECO:0000256" key="4">
    <source>
        <dbReference type="ARBA" id="ARBA00022574"/>
    </source>
</evidence>
<evidence type="ECO:0000256" key="5">
    <source>
        <dbReference type="ARBA" id="ARBA00022737"/>
    </source>
</evidence>
<organism evidence="9 10">
    <name type="scientific">Cinara cedri</name>
    <dbReference type="NCBI Taxonomy" id="506608"/>
    <lineage>
        <taxon>Eukaryota</taxon>
        <taxon>Metazoa</taxon>
        <taxon>Ecdysozoa</taxon>
        <taxon>Arthropoda</taxon>
        <taxon>Hexapoda</taxon>
        <taxon>Insecta</taxon>
        <taxon>Pterygota</taxon>
        <taxon>Neoptera</taxon>
        <taxon>Paraneoptera</taxon>
        <taxon>Hemiptera</taxon>
        <taxon>Sternorrhyncha</taxon>
        <taxon>Aphidomorpha</taxon>
        <taxon>Aphidoidea</taxon>
        <taxon>Aphididae</taxon>
        <taxon>Lachninae</taxon>
        <taxon>Cinara</taxon>
    </lineage>
</organism>
<keyword evidence="6" id="KW-0175">Coiled coil</keyword>
<dbReference type="InterPro" id="IPR049404">
    <property type="entry name" value="EDC4_C"/>
</dbReference>
<evidence type="ECO:0000256" key="1">
    <source>
        <dbReference type="ARBA" id="ARBA00004201"/>
    </source>
</evidence>
<dbReference type="OrthoDB" id="21128at2759"/>
<evidence type="ECO:0000256" key="6">
    <source>
        <dbReference type="ARBA" id="ARBA00023054"/>
    </source>
</evidence>
<dbReference type="InterPro" id="IPR032401">
    <property type="entry name" value="EDC4_WD40"/>
</dbReference>
<dbReference type="SUPFAM" id="SSF50978">
    <property type="entry name" value="WD40 repeat-like"/>
    <property type="match status" value="1"/>
</dbReference>
<dbReference type="Gene3D" id="6.10.140.270">
    <property type="match status" value="1"/>
</dbReference>
<keyword evidence="3" id="KW-0963">Cytoplasm</keyword>
<sequence>MADEYTEAVRFIGNDEESTHLIHDSCTTIFSSTGSHNKGSSKLTLKNFVNYSWGQYYYRGQLIALHIGEKYLAYAFTKPDTSEGLVRIVKIDHDNYSRALIKGFSTAVEDISFAHIYEIIMLACIDQSGNIYIYVVKEDVEMHTIKAFPVFQINGDPQFCYSNKHLISWCQYIPEQVNILKLLEFEPIYKGKILAIVRGSNVEVWHIGIASSQTAGPVYGNFDLNTTLDKNVLNTIKSSVIKFSLSDSDVVSVSFSPDGSSIAIAFSNGSIFFYQISFETSREFPKCVFNWHPDDVFLSLRSMLFLDNRKHVVGDIELWKYVVTFSSHNELILWSCETWKQIQKLKFVRPYNTNNPMKLSVDGTGRYLFLSDIDNNLLYVMETSVDINSSQNIKIVSISEILLHSPMLNMIILNAKIDHNEVNFTDPSGIFNGVKRCSTIINLFAIQPKSLQEGQLIISSPEISIKEQIMESNKIEPTTIFPKAPTLDTLMDSINISQGNSEVIKTYEEKGNLIELTSMEVHCLVKEKLRLKGININSNSSASMQQIKSLQNMQSHNFNAIQPISVVQSPNSVYSKNVYELELNEIRECSPINNEVQQILTQNPEEDLHYEHIETHSAENRSFEESNFIDGEKEEALCFSGGSVFNRTSSSLSAIQQPTDKSEINNGIVNQIDDIYTCLQDINSQLKWLTKKQKKIDTQISTSLLTNKTADLLSRNLEPALTNVIKNASEQAHKKLQMIMEHQLTASQKKMTDIARNSNSNQINTELVTRSLVASLSPTLDAILKDLFMSTVIPKFEQACVSMFSQIDTHITHLTHLTERSLEYQNELKLVLNEEGNINNKLEYAFDKFTDDMTGIIKLSEKKILNAQTEMQEHFAGLIKEKTLSHVESYVKDSEPVVNQYLMLSEILDRGDVIGAFEKALCASNLDLVIFVCEKIHPEDFFHQSSMLGIPIVLSLVQQLSHDLVKNTELKHAYLEAAVSYLDYSNDSHRETINKVLIKMNNSIDKFIKYYPAHPYGRKLKMLRLAVKTIIHFKNHVNS</sequence>
<name>A0A5E4NRA3_9HEMI</name>
<dbReference type="AlphaFoldDB" id="A0A5E4NRA3"/>
<feature type="domain" description="Enhancer of mRNA-decapping protein 4 WD40 repeat region" evidence="7">
    <location>
        <begin position="39"/>
        <end position="384"/>
    </location>
</feature>
<dbReference type="InterPro" id="IPR036322">
    <property type="entry name" value="WD40_repeat_dom_sf"/>
</dbReference>
<keyword evidence="10" id="KW-1185">Reference proteome</keyword>
<dbReference type="Pfam" id="PF16529">
    <property type="entry name" value="Ge1_WD40"/>
    <property type="match status" value="1"/>
</dbReference>
<dbReference type="Gene3D" id="1.10.220.100">
    <property type="entry name" value="conserved c-terminal region of ge- 1"/>
    <property type="match status" value="1"/>
</dbReference>
<comment type="similarity">
    <text evidence="2">Belongs to the WD repeat EDC4 family.</text>
</comment>
<keyword evidence="5" id="KW-0677">Repeat</keyword>
<dbReference type="PANTHER" id="PTHR15598">
    <property type="entry name" value="ENHANCER OF MRNA-DECAPPING PROTEIN 4"/>
    <property type="match status" value="1"/>
</dbReference>
<feature type="domain" description="Enhancer of mRNA-decapping protein 4 C-terminal" evidence="8">
    <location>
        <begin position="906"/>
        <end position="1023"/>
    </location>
</feature>
<dbReference type="GO" id="GO:0000932">
    <property type="term" value="C:P-body"/>
    <property type="evidence" value="ECO:0007669"/>
    <property type="project" value="UniProtKB-SubCell"/>
</dbReference>
<evidence type="ECO:0000313" key="10">
    <source>
        <dbReference type="Proteomes" id="UP000325440"/>
    </source>
</evidence>
<evidence type="ECO:0000313" key="9">
    <source>
        <dbReference type="EMBL" id="VVC44130.1"/>
    </source>
</evidence>
<accession>A0A5E4NRA3</accession>
<protein>
    <submittedName>
        <fullName evidence="9">WD40/YVTN repeat-like-containing domain,Enhancer of mRNA-decapping protein 4, WD40 repeat region,WD40</fullName>
    </submittedName>
</protein>
<evidence type="ECO:0000259" key="7">
    <source>
        <dbReference type="Pfam" id="PF16529"/>
    </source>
</evidence>
<proteinExistence type="inferred from homology"/>
<dbReference type="Proteomes" id="UP000325440">
    <property type="component" value="Unassembled WGS sequence"/>
</dbReference>